<dbReference type="Pfam" id="PF13560">
    <property type="entry name" value="HTH_31"/>
    <property type="match status" value="1"/>
</dbReference>
<dbReference type="CDD" id="cd00093">
    <property type="entry name" value="HTH_XRE"/>
    <property type="match status" value="1"/>
</dbReference>
<protein>
    <submittedName>
        <fullName evidence="3">Transcriptional regulator with XRE-family HTH domain</fullName>
    </submittedName>
</protein>
<comment type="caution">
    <text evidence="3">The sequence shown here is derived from an EMBL/GenBank/DDBJ whole genome shotgun (WGS) entry which is preliminary data.</text>
</comment>
<feature type="region of interest" description="Disordered" evidence="1">
    <location>
        <begin position="78"/>
        <end position="103"/>
    </location>
</feature>
<dbReference type="PROSITE" id="PS50943">
    <property type="entry name" value="HTH_CROC1"/>
    <property type="match status" value="1"/>
</dbReference>
<accession>A0ABU1PPA7</accession>
<dbReference type="SMART" id="SM00530">
    <property type="entry name" value="HTH_XRE"/>
    <property type="match status" value="1"/>
</dbReference>
<dbReference type="InterPro" id="IPR010982">
    <property type="entry name" value="Lambda_DNA-bd_dom_sf"/>
</dbReference>
<reference evidence="3 4" key="1">
    <citation type="submission" date="2023-07" db="EMBL/GenBank/DDBJ databases">
        <title>Sequencing the genomes of 1000 actinobacteria strains.</title>
        <authorList>
            <person name="Klenk H.-P."/>
        </authorList>
    </citation>
    <scope>NUCLEOTIDE SEQUENCE [LARGE SCALE GENOMIC DNA]</scope>
    <source>
        <strain evidence="3 4">DSM 43749</strain>
    </source>
</reference>
<evidence type="ECO:0000313" key="3">
    <source>
        <dbReference type="EMBL" id="MDR6592489.1"/>
    </source>
</evidence>
<evidence type="ECO:0000259" key="2">
    <source>
        <dbReference type="PROSITE" id="PS50943"/>
    </source>
</evidence>
<dbReference type="EMBL" id="JAVDSG010000001">
    <property type="protein sequence ID" value="MDR6592489.1"/>
    <property type="molecule type" value="Genomic_DNA"/>
</dbReference>
<feature type="domain" description="HTH cro/C1-type" evidence="2">
    <location>
        <begin position="21"/>
        <end position="51"/>
    </location>
</feature>
<sequence length="431" mass="47069">MTDDKRLSAPEPAGVRLAHEIRRRRTAAGLSQPQLARMIGYTRQYVSLAERVDHNLPSAEIVRALDKGLRAEGALVELREQGKHEQEQRRGRSLAGRSVGGDAVSLPRSAERADMAGLLAPVRPLPVPSVVGMAEVEEIRAVAWSFRNWDAVYGGGLVRAAVTAQLRYCADLLGARCSDSVRAGLFSAVGHLGLVTGFMAFDAYAHEDARRIFRFALACAEEVGDWHLRAKVLSTMARQAIWCGDPDAGLTFSELALVRSDRLTSTERAMLHTARGRAFARLGRIEDTVAAVGVADEEFGRSRPVDDPPWMRYYDAAQHAGDTGHALWDIAIHGHLVDETRRRLANAVAGHGDEYVRARVISQTKLASLVMATGDPTEATVLGTQALGWAGTVKSRRAADDLLELRRFALPHDNLVEVSELRHRISTAVAE</sequence>
<organism evidence="3 4">
    <name type="scientific">Saccharothrix longispora</name>
    <dbReference type="NCBI Taxonomy" id="33920"/>
    <lineage>
        <taxon>Bacteria</taxon>
        <taxon>Bacillati</taxon>
        <taxon>Actinomycetota</taxon>
        <taxon>Actinomycetes</taxon>
        <taxon>Pseudonocardiales</taxon>
        <taxon>Pseudonocardiaceae</taxon>
        <taxon>Saccharothrix</taxon>
    </lineage>
</organism>
<evidence type="ECO:0000256" key="1">
    <source>
        <dbReference type="SAM" id="MobiDB-lite"/>
    </source>
</evidence>
<dbReference type="Gene3D" id="1.10.260.40">
    <property type="entry name" value="lambda repressor-like DNA-binding domains"/>
    <property type="match status" value="1"/>
</dbReference>
<gene>
    <name evidence="3" type="ORF">J2S66_000873</name>
</gene>
<dbReference type="SUPFAM" id="SSF47413">
    <property type="entry name" value="lambda repressor-like DNA-binding domains"/>
    <property type="match status" value="1"/>
</dbReference>
<feature type="compositionally biased region" description="Basic and acidic residues" evidence="1">
    <location>
        <begin position="78"/>
        <end position="90"/>
    </location>
</feature>
<keyword evidence="4" id="KW-1185">Reference proteome</keyword>
<dbReference type="Proteomes" id="UP001268819">
    <property type="component" value="Unassembled WGS sequence"/>
</dbReference>
<dbReference type="RefSeq" id="WP_310304066.1">
    <property type="nucleotide sequence ID" value="NZ_BAAAXB010000001.1"/>
</dbReference>
<name>A0ABU1PPA7_9PSEU</name>
<dbReference type="InterPro" id="IPR001387">
    <property type="entry name" value="Cro/C1-type_HTH"/>
</dbReference>
<evidence type="ECO:0000313" key="4">
    <source>
        <dbReference type="Proteomes" id="UP001268819"/>
    </source>
</evidence>
<proteinExistence type="predicted"/>